<name>A0A0L0DI44_THETB</name>
<dbReference type="AlphaFoldDB" id="A0A0L0DI44"/>
<feature type="chain" id="PRO_5005537606" evidence="1">
    <location>
        <begin position="17"/>
        <end position="444"/>
    </location>
</feature>
<reference evidence="2 3" key="1">
    <citation type="submission" date="2010-05" db="EMBL/GenBank/DDBJ databases">
        <title>The Genome Sequence of Thecamonas trahens ATCC 50062.</title>
        <authorList>
            <consortium name="The Broad Institute Genome Sequencing Platform"/>
            <person name="Russ C."/>
            <person name="Cuomo C."/>
            <person name="Shea T."/>
            <person name="Young S.K."/>
            <person name="Zeng Q."/>
            <person name="Koehrsen M."/>
            <person name="Haas B."/>
            <person name="Borodovsky M."/>
            <person name="Guigo R."/>
            <person name="Alvarado L."/>
            <person name="Berlin A."/>
            <person name="Bochicchio J."/>
            <person name="Borenstein D."/>
            <person name="Chapman S."/>
            <person name="Chen Z."/>
            <person name="Freedman E."/>
            <person name="Gellesch M."/>
            <person name="Goldberg J."/>
            <person name="Griggs A."/>
            <person name="Gujja S."/>
            <person name="Heilman E."/>
            <person name="Heiman D."/>
            <person name="Hepburn T."/>
            <person name="Howarth C."/>
            <person name="Jen D."/>
            <person name="Larson L."/>
            <person name="Mehta T."/>
            <person name="Park D."/>
            <person name="Pearson M."/>
            <person name="Roberts A."/>
            <person name="Saif S."/>
            <person name="Shenoy N."/>
            <person name="Sisk P."/>
            <person name="Stolte C."/>
            <person name="Sykes S."/>
            <person name="Thomson T."/>
            <person name="Walk T."/>
            <person name="White J."/>
            <person name="Yandava C."/>
            <person name="Burger G."/>
            <person name="Gray M.W."/>
            <person name="Holland P.W.H."/>
            <person name="King N."/>
            <person name="Lang F.B.F."/>
            <person name="Roger A.J."/>
            <person name="Ruiz-Trillo I."/>
            <person name="Lander E."/>
            <person name="Nusbaum C."/>
        </authorList>
    </citation>
    <scope>NUCLEOTIDE SEQUENCE [LARGE SCALE GENOMIC DNA]</scope>
    <source>
        <strain evidence="2 3">ATCC 50062</strain>
    </source>
</reference>
<proteinExistence type="predicted"/>
<dbReference type="Proteomes" id="UP000054408">
    <property type="component" value="Unassembled WGS sequence"/>
</dbReference>
<sequence length="444" mass="47654">MLMLALALALAPLAAASSAFSVIPCDGSNRCTPESGASVTISTGTTTAIKTGDVTAMAFSLGGYGPPVVGSDFALFKIAAQSHDSYQAWTLSGTPQSLWNASFSGTGITSNGVVVSGKAGDMPNTVYMIKGQSSVAIIRIDPVSGEPVEIYRSPHKEHTTSSWPFLISHDERVLWMQTKRDGVFAVTAVDLQSRTVVAEYLLEDLTDAWPELQFEADGETPFLVGVDTQQQVTLVVFDLKSNSTTMTRLDGPKPWTTASRKLQVLPMASHASRFVVLFGDTVAVFEVGTSSPIHAYSCAGGSTKCSVVGSASVAGRKNNILVYTERMMAGDADTYQRAVVARRVDSLKELWRMKVPDSQYDLPISTFVTVPMSGNVVVKSGNWDHVNAATGDVVYSVTHSDLCKGDNPYGYIDEYVLLGNHVLVGACINYKGYVRFITDQLVKV</sequence>
<evidence type="ECO:0000313" key="2">
    <source>
        <dbReference type="EMBL" id="KNC51910.1"/>
    </source>
</evidence>
<protein>
    <submittedName>
        <fullName evidence="2">Uncharacterized protein</fullName>
    </submittedName>
</protein>
<dbReference type="SUPFAM" id="SSF50969">
    <property type="entry name" value="YVTN repeat-like/Quinoprotein amine dehydrogenase"/>
    <property type="match status" value="1"/>
</dbReference>
<evidence type="ECO:0000256" key="1">
    <source>
        <dbReference type="SAM" id="SignalP"/>
    </source>
</evidence>
<keyword evidence="3" id="KW-1185">Reference proteome</keyword>
<dbReference type="RefSeq" id="XP_013755507.1">
    <property type="nucleotide sequence ID" value="XM_013900053.1"/>
</dbReference>
<dbReference type="InterPro" id="IPR011044">
    <property type="entry name" value="Quino_amine_DH_bsu"/>
</dbReference>
<gene>
    <name evidence="2" type="ORF">AMSG_08146</name>
</gene>
<dbReference type="GeneID" id="25566905"/>
<accession>A0A0L0DI44</accession>
<keyword evidence="1" id="KW-0732">Signal</keyword>
<dbReference type="EMBL" id="GL349471">
    <property type="protein sequence ID" value="KNC51910.1"/>
    <property type="molecule type" value="Genomic_DNA"/>
</dbReference>
<evidence type="ECO:0000313" key="3">
    <source>
        <dbReference type="Proteomes" id="UP000054408"/>
    </source>
</evidence>
<organism evidence="2 3">
    <name type="scientific">Thecamonas trahens ATCC 50062</name>
    <dbReference type="NCBI Taxonomy" id="461836"/>
    <lineage>
        <taxon>Eukaryota</taxon>
        <taxon>Apusozoa</taxon>
        <taxon>Apusomonadida</taxon>
        <taxon>Apusomonadidae</taxon>
        <taxon>Thecamonas</taxon>
    </lineage>
</organism>
<feature type="signal peptide" evidence="1">
    <location>
        <begin position="1"/>
        <end position="16"/>
    </location>
</feature>